<keyword evidence="1" id="KW-0175">Coiled coil</keyword>
<evidence type="ECO:0000313" key="3">
    <source>
        <dbReference type="Proteomes" id="UP000248012"/>
    </source>
</evidence>
<evidence type="ECO:0000313" key="2">
    <source>
        <dbReference type="EMBL" id="PYC47993.1"/>
    </source>
</evidence>
<sequence length="694" mass="74084">MQLRDFADFNFARFEAQKAALTKAYLKKSGVEALSPKTRLGRHARLMVVQSASITAGVTAVSSYTNLLANTTVPPASFTTTPEKTPGINDQELQQAYQVFQEQYAAMQGTASQWLSSPGGGASIYSQLSSVPAGVQNIDPTVQYYLDQLAVLLPGSAAYEEDLNNLNALVGTEVNAVSNYSTLIGDFGQSMGQQTENIVLQCETGTIAEIIDAYSDEIGSLNDSMAALQKEIADDNNKLIGDYVAIAAEGTTAIIGIANWWNPVGWFTMGMAAYGLYETSTDIMALNAEIAMDETALNQQSNAVAADTSQVSQLQCFATQVQGFDQMNAVAQQELITLTNLYNELVELLQEMTDDLENEDIAAAREEWTAIMAAAGELALTTLYTWPPRSQVYQQNTTAPFDGGVFVVKPSGSVMFSGYNQNGWTDTGQCAVNIVAAGEIALTINAAPQDGSAIAQSYNSDYYLYLYSQGAWGPISDFPVSNMATDGTRIFCSKYDTTGQLMPYVFQYDGASWTQLPKFPVENDFPAALAVSKGVLYARANNSGAIYSYDGSWSPVTPPDQSASSLTGSNSASGYLGYIGTDQTPYLYNGSIGEAEVSGNLNTIVQAQSVAGAQYQISTDQNLFYCIVEGGSPVDTQVATNAIYVTASPDSGKPVYTDGTGQTYYLSGSPGDPNSNWIAFPAIPDQANITGANA</sequence>
<proteinExistence type="predicted"/>
<name>A0A2V4NCP4_9RHOB</name>
<dbReference type="SUPFAM" id="SSF82171">
    <property type="entry name" value="DPP6 N-terminal domain-like"/>
    <property type="match status" value="1"/>
</dbReference>
<evidence type="ECO:0000256" key="1">
    <source>
        <dbReference type="SAM" id="Coils"/>
    </source>
</evidence>
<dbReference type="RefSeq" id="WP_110795643.1">
    <property type="nucleotide sequence ID" value="NZ_KZ826483.1"/>
</dbReference>
<accession>A0A2V4NCP4</accession>
<reference evidence="2 3" key="1">
    <citation type="submission" date="2018-05" db="EMBL/GenBank/DDBJ databases">
        <title>Oceanovita maritima gen. nov., sp. nov., a marine bacterium in the family Rhodobacteraceae isolated from surface seawater of Lundu port Xiamen, China.</title>
        <authorList>
            <person name="Hetharua B.H."/>
            <person name="Min D."/>
            <person name="Liao H."/>
            <person name="Tian Y."/>
        </authorList>
    </citation>
    <scope>NUCLEOTIDE SEQUENCE [LARGE SCALE GENOMIC DNA]</scope>
    <source>
        <strain evidence="2 3">FSX-11</strain>
    </source>
</reference>
<dbReference type="Gene3D" id="1.20.1170.10">
    <property type="match status" value="1"/>
</dbReference>
<feature type="coiled-coil region" evidence="1">
    <location>
        <begin position="211"/>
        <end position="238"/>
    </location>
</feature>
<dbReference type="Proteomes" id="UP000248012">
    <property type="component" value="Unassembled WGS sequence"/>
</dbReference>
<dbReference type="EMBL" id="QFVT01000004">
    <property type="protein sequence ID" value="PYC47993.1"/>
    <property type="molecule type" value="Genomic_DNA"/>
</dbReference>
<dbReference type="SUPFAM" id="SSF58100">
    <property type="entry name" value="Bacterial hemolysins"/>
    <property type="match status" value="1"/>
</dbReference>
<organism evidence="2 3">
    <name type="scientific">Litorivita pollutaquae</name>
    <dbReference type="NCBI Taxonomy" id="2200892"/>
    <lineage>
        <taxon>Bacteria</taxon>
        <taxon>Pseudomonadati</taxon>
        <taxon>Pseudomonadota</taxon>
        <taxon>Alphaproteobacteria</taxon>
        <taxon>Rhodobacterales</taxon>
        <taxon>Paracoccaceae</taxon>
        <taxon>Litorivita</taxon>
    </lineage>
</organism>
<protein>
    <submittedName>
        <fullName evidence="2">Uncharacterized protein</fullName>
    </submittedName>
</protein>
<keyword evidence="3" id="KW-1185">Reference proteome</keyword>
<gene>
    <name evidence="2" type="ORF">DI396_07880</name>
</gene>
<dbReference type="AlphaFoldDB" id="A0A2V4NCP4"/>
<comment type="caution">
    <text evidence="2">The sequence shown here is derived from an EMBL/GenBank/DDBJ whole genome shotgun (WGS) entry which is preliminary data.</text>
</comment>